<dbReference type="RefSeq" id="WP_230777546.1">
    <property type="nucleotide sequence ID" value="NZ_JAJNCT010000021.1"/>
</dbReference>
<keyword evidence="2" id="KW-0238">DNA-binding</keyword>
<name>A0AAW4Y0D5_9BURK</name>
<dbReference type="GO" id="GO:0043565">
    <property type="term" value="F:sequence-specific DNA binding"/>
    <property type="evidence" value="ECO:0007669"/>
    <property type="project" value="InterPro"/>
</dbReference>
<dbReference type="Pfam" id="PF07729">
    <property type="entry name" value="FCD"/>
    <property type="match status" value="1"/>
</dbReference>
<dbReference type="SUPFAM" id="SSF46785">
    <property type="entry name" value="Winged helix' DNA-binding domain"/>
    <property type="match status" value="1"/>
</dbReference>
<dbReference type="PROSITE" id="PS50949">
    <property type="entry name" value="HTH_GNTR"/>
    <property type="match status" value="1"/>
</dbReference>
<keyword evidence="3" id="KW-0804">Transcription</keyword>
<feature type="region of interest" description="Disordered" evidence="4">
    <location>
        <begin position="233"/>
        <end position="285"/>
    </location>
</feature>
<keyword evidence="7" id="KW-1185">Reference proteome</keyword>
<proteinExistence type="predicted"/>
<evidence type="ECO:0000313" key="7">
    <source>
        <dbReference type="Proteomes" id="UP001199260"/>
    </source>
</evidence>
<dbReference type="InterPro" id="IPR000524">
    <property type="entry name" value="Tscrpt_reg_HTH_GntR"/>
</dbReference>
<accession>A0AAW4Y0D5</accession>
<dbReference type="SMART" id="SM00345">
    <property type="entry name" value="HTH_GNTR"/>
    <property type="match status" value="1"/>
</dbReference>
<dbReference type="InterPro" id="IPR008920">
    <property type="entry name" value="TF_FadR/GntR_C"/>
</dbReference>
<dbReference type="PRINTS" id="PR00033">
    <property type="entry name" value="HTHASNC"/>
</dbReference>
<evidence type="ECO:0000256" key="2">
    <source>
        <dbReference type="ARBA" id="ARBA00023125"/>
    </source>
</evidence>
<organism evidence="6 7">
    <name type="scientific">Comamonas koreensis</name>
    <dbReference type="NCBI Taxonomy" id="160825"/>
    <lineage>
        <taxon>Bacteria</taxon>
        <taxon>Pseudomonadati</taxon>
        <taxon>Pseudomonadota</taxon>
        <taxon>Betaproteobacteria</taxon>
        <taxon>Burkholderiales</taxon>
        <taxon>Comamonadaceae</taxon>
        <taxon>Comamonas</taxon>
    </lineage>
</organism>
<dbReference type="Proteomes" id="UP001199260">
    <property type="component" value="Unassembled WGS sequence"/>
</dbReference>
<dbReference type="Gene3D" id="1.20.120.530">
    <property type="entry name" value="GntR ligand-binding domain-like"/>
    <property type="match status" value="1"/>
</dbReference>
<dbReference type="GO" id="GO:0003700">
    <property type="term" value="F:DNA-binding transcription factor activity"/>
    <property type="evidence" value="ECO:0007669"/>
    <property type="project" value="InterPro"/>
</dbReference>
<feature type="domain" description="HTH gntR-type" evidence="5">
    <location>
        <begin position="28"/>
        <end position="95"/>
    </location>
</feature>
<feature type="compositionally biased region" description="Low complexity" evidence="4">
    <location>
        <begin position="260"/>
        <end position="277"/>
    </location>
</feature>
<evidence type="ECO:0000259" key="5">
    <source>
        <dbReference type="PROSITE" id="PS50949"/>
    </source>
</evidence>
<dbReference type="Gene3D" id="1.10.10.10">
    <property type="entry name" value="Winged helix-like DNA-binding domain superfamily/Winged helix DNA-binding domain"/>
    <property type="match status" value="1"/>
</dbReference>
<sequence>MTSETLRKNIALQGEERDNPGFSSIRVPDLVELVERQLLQAIFEGRLPPGSRIVEAELSRQMGVSRAPLREAARRLESQGVIVSTPRKGFTVRTFSPKEIQDLFQVRLGLEVMAARLACEVATDAQLASLKAYADDMLERAPTLSNIERVTMDLGMHTAISRLSGNEYLQRIFANMQAEIRICQGFIERQYRDPVFIAQSHFPVVDAILQRDADAAEKALRVHLVDAQNKAHAQVLHDDQAPDAGTGAAPTSATISAPVSATKAKPKAGATASPVSSSRRKPPRP</sequence>
<dbReference type="PRINTS" id="PR00035">
    <property type="entry name" value="HTHGNTR"/>
</dbReference>
<protein>
    <submittedName>
        <fullName evidence="6">GntR family transcriptional regulator</fullName>
    </submittedName>
</protein>
<dbReference type="AlphaFoldDB" id="A0AAW4Y0D5"/>
<evidence type="ECO:0000313" key="6">
    <source>
        <dbReference type="EMBL" id="MCD2166698.1"/>
    </source>
</evidence>
<dbReference type="PANTHER" id="PTHR43537">
    <property type="entry name" value="TRANSCRIPTIONAL REGULATOR, GNTR FAMILY"/>
    <property type="match status" value="1"/>
</dbReference>
<dbReference type="SUPFAM" id="SSF48008">
    <property type="entry name" value="GntR ligand-binding domain-like"/>
    <property type="match status" value="1"/>
</dbReference>
<feature type="compositionally biased region" description="Polar residues" evidence="4">
    <location>
        <begin position="249"/>
        <end position="259"/>
    </location>
</feature>
<dbReference type="InterPro" id="IPR000485">
    <property type="entry name" value="AsnC-type_HTH_dom"/>
</dbReference>
<dbReference type="PANTHER" id="PTHR43537:SF24">
    <property type="entry name" value="GLUCONATE OPERON TRANSCRIPTIONAL REPRESSOR"/>
    <property type="match status" value="1"/>
</dbReference>
<dbReference type="InterPro" id="IPR011711">
    <property type="entry name" value="GntR_C"/>
</dbReference>
<dbReference type="InterPro" id="IPR036388">
    <property type="entry name" value="WH-like_DNA-bd_sf"/>
</dbReference>
<dbReference type="SMART" id="SM00895">
    <property type="entry name" value="FCD"/>
    <property type="match status" value="1"/>
</dbReference>
<gene>
    <name evidence="6" type="ORF">LPW39_16360</name>
</gene>
<comment type="caution">
    <text evidence="6">The sequence shown here is derived from an EMBL/GenBank/DDBJ whole genome shotgun (WGS) entry which is preliminary data.</text>
</comment>
<evidence type="ECO:0000256" key="1">
    <source>
        <dbReference type="ARBA" id="ARBA00023015"/>
    </source>
</evidence>
<reference evidence="6 7" key="1">
    <citation type="submission" date="2021-11" db="EMBL/GenBank/DDBJ databases">
        <title>Genome sequence.</title>
        <authorList>
            <person name="Sun Q."/>
        </authorList>
    </citation>
    <scope>NUCLEOTIDE SEQUENCE [LARGE SCALE GENOMIC DNA]</scope>
    <source>
        <strain evidence="6 7">KCTC 12005</strain>
    </source>
</reference>
<dbReference type="Pfam" id="PF00392">
    <property type="entry name" value="GntR"/>
    <property type="match status" value="1"/>
</dbReference>
<dbReference type="CDD" id="cd07377">
    <property type="entry name" value="WHTH_GntR"/>
    <property type="match status" value="1"/>
</dbReference>
<dbReference type="InterPro" id="IPR036390">
    <property type="entry name" value="WH_DNA-bd_sf"/>
</dbReference>
<keyword evidence="1" id="KW-0805">Transcription regulation</keyword>
<dbReference type="EMBL" id="JAJNCT010000021">
    <property type="protein sequence ID" value="MCD2166698.1"/>
    <property type="molecule type" value="Genomic_DNA"/>
</dbReference>
<evidence type="ECO:0000256" key="4">
    <source>
        <dbReference type="SAM" id="MobiDB-lite"/>
    </source>
</evidence>
<evidence type="ECO:0000256" key="3">
    <source>
        <dbReference type="ARBA" id="ARBA00023163"/>
    </source>
</evidence>